<dbReference type="InterPro" id="IPR050748">
    <property type="entry name" value="Glycosyltrans_8_dom-fam"/>
</dbReference>
<dbReference type="Gene3D" id="3.90.550.10">
    <property type="entry name" value="Spore Coat Polysaccharide Biosynthesis Protein SpsA, Chain A"/>
    <property type="match status" value="1"/>
</dbReference>
<dbReference type="PANTHER" id="PTHR13778:SF47">
    <property type="entry name" value="LIPOPOLYSACCHARIDE 1,3-GALACTOSYLTRANSFERASE"/>
    <property type="match status" value="1"/>
</dbReference>
<evidence type="ECO:0000256" key="2">
    <source>
        <dbReference type="ARBA" id="ARBA00022679"/>
    </source>
</evidence>
<dbReference type="STRING" id="1035839.GCA_000238795_01830"/>
<name>A0A369YCR4_9PAST</name>
<sequence>MSKINVVLATDANYLRYVEVTLKSLLAHNQNLSVFIMYTGDVSPEWGDRLKPYFEKRNSTLKLVYFDENHLESFNPSTYISTTTYLRFYIPSLFQYSESPYWIYLDCDIVINGDVTRPFYLYNFENYALGAVSDPYVNSLGHSYVNQDYFNAGVLYLNKNKLQSGNYASFTSDLLSLANELKDKILFGDQDLLNFYFKDNWVSLSQEYNFQLANMKLYNKEQKVNPAIIHFTGAAKPLGPVYIDYECVKKVVPLFRIYDSASWDDIVNLPIGTITLKISD</sequence>
<dbReference type="GO" id="GO:0046872">
    <property type="term" value="F:metal ion binding"/>
    <property type="evidence" value="ECO:0007669"/>
    <property type="project" value="UniProtKB-KW"/>
</dbReference>
<evidence type="ECO:0000256" key="3">
    <source>
        <dbReference type="ARBA" id="ARBA00022723"/>
    </source>
</evidence>
<dbReference type="RefSeq" id="WP_111404422.1">
    <property type="nucleotide sequence ID" value="NZ_QEPN01000011.1"/>
</dbReference>
<gene>
    <name evidence="4" type="ORF">DPV93_10330</name>
</gene>
<dbReference type="GO" id="GO:0016757">
    <property type="term" value="F:glycosyltransferase activity"/>
    <property type="evidence" value="ECO:0007669"/>
    <property type="project" value="UniProtKB-KW"/>
</dbReference>
<comment type="caution">
    <text evidence="4">The sequence shown here is derived from an EMBL/GenBank/DDBJ whole genome shotgun (WGS) entry which is preliminary data.</text>
</comment>
<keyword evidence="3" id="KW-0479">Metal-binding</keyword>
<evidence type="ECO:0000313" key="4">
    <source>
        <dbReference type="EMBL" id="RDE69856.1"/>
    </source>
</evidence>
<dbReference type="Proteomes" id="UP000253872">
    <property type="component" value="Unassembled WGS sequence"/>
</dbReference>
<keyword evidence="2 4" id="KW-0808">Transferase</keyword>
<dbReference type="AlphaFoldDB" id="A0A369YCR4"/>
<reference evidence="4 5" key="1">
    <citation type="submission" date="2018-05" db="EMBL/GenBank/DDBJ databases">
        <title>Draft Genome Sequences for a Diverse set of 7 Haemophilus Species.</title>
        <authorList>
            <person name="Nichols M."/>
            <person name="Topaz N."/>
            <person name="Wang X."/>
            <person name="Wang X."/>
            <person name="Boxrud D."/>
        </authorList>
    </citation>
    <scope>NUCLEOTIDE SEQUENCE [LARGE SCALE GENOMIC DNA]</scope>
    <source>
        <strain evidence="4 5">C2002001239</strain>
    </source>
</reference>
<evidence type="ECO:0000313" key="5">
    <source>
        <dbReference type="Proteomes" id="UP000253872"/>
    </source>
</evidence>
<accession>A0A369YCR4</accession>
<dbReference type="InterPro" id="IPR029044">
    <property type="entry name" value="Nucleotide-diphossugar_trans"/>
</dbReference>
<dbReference type="InterPro" id="IPR002495">
    <property type="entry name" value="Glyco_trans_8"/>
</dbReference>
<dbReference type="Pfam" id="PF01501">
    <property type="entry name" value="Glyco_transf_8"/>
    <property type="match status" value="1"/>
</dbReference>
<dbReference type="SUPFAM" id="SSF53448">
    <property type="entry name" value="Nucleotide-diphospho-sugar transferases"/>
    <property type="match status" value="1"/>
</dbReference>
<dbReference type="EMBL" id="QEPN01000011">
    <property type="protein sequence ID" value="RDE69856.1"/>
    <property type="molecule type" value="Genomic_DNA"/>
</dbReference>
<evidence type="ECO:0000256" key="1">
    <source>
        <dbReference type="ARBA" id="ARBA00022676"/>
    </source>
</evidence>
<dbReference type="CDD" id="cd04194">
    <property type="entry name" value="GT8_A4GalT_like"/>
    <property type="match status" value="1"/>
</dbReference>
<organism evidence="4 5">
    <name type="scientific">Haemophilus sputorum</name>
    <dbReference type="NCBI Taxonomy" id="1078480"/>
    <lineage>
        <taxon>Bacteria</taxon>
        <taxon>Pseudomonadati</taxon>
        <taxon>Pseudomonadota</taxon>
        <taxon>Gammaproteobacteria</taxon>
        <taxon>Pasteurellales</taxon>
        <taxon>Pasteurellaceae</taxon>
        <taxon>Haemophilus</taxon>
    </lineage>
</organism>
<proteinExistence type="predicted"/>
<dbReference type="PANTHER" id="PTHR13778">
    <property type="entry name" value="GLYCOSYLTRANSFERASE 8 DOMAIN-CONTAINING PROTEIN"/>
    <property type="match status" value="1"/>
</dbReference>
<protein>
    <submittedName>
        <fullName evidence="4">Glycosyltransferase family 8 protein</fullName>
    </submittedName>
</protein>
<keyword evidence="1" id="KW-0328">Glycosyltransferase</keyword>